<dbReference type="PRINTS" id="PR00922">
    <property type="entry name" value="DADACBPTASE3"/>
</dbReference>
<sequence>MLFVKKWAGQCSAIPFAGRGAAPAVAAALALLACAWPGAALAQGRAQAALAPAVTAPTAAAATATASMAAAGQAALPRGFASALAKANIPQEAVSVWVAPADGNGQPRVAHRADHLMSPASTMKLVTTYAALDQLGPAYTWRTRIYTDGAIDNGSLRGNVYIQGGGDPKLVMERLWLLLRQLQQRGVQVIVGDIVLDRSVFELPAHDAAAFDDEPLRPYNAAPDGLLINFKSVVMRFVPDMGKGVAHVQISPPMAQLEVPATVALATNAKTCPASWRQGLRLDVSEPERWRFAGSYPAACGELNWPVAYPDPEAFANKAVEGMWRALGGSLTGRVHAGVTPAALRPMIVEASLSLPEIVRDVNKYSNNVMADHVFLALAGVGGQGRNMRPSDAQANVLQWWERRIGNPRASLVMDNGSGLSRTARVTAHALGRMLQNAWHSAVMPELLSSMPAVGVDGTMRRSRASGSAHIKTGSLRDVNAIAGYVHGHSGRRYVLVAFVNHPNAAAVRGQAFDSLIDWVAYD</sequence>
<name>A0A3M6QCW7_9BURK</name>
<evidence type="ECO:0000313" key="4">
    <source>
        <dbReference type="EMBL" id="RMX00966.1"/>
    </source>
</evidence>
<keyword evidence="4" id="KW-0121">Carboxypeptidase</keyword>
<dbReference type="GO" id="GO:0009002">
    <property type="term" value="F:serine-type D-Ala-D-Ala carboxypeptidase activity"/>
    <property type="evidence" value="ECO:0007669"/>
    <property type="project" value="UniProtKB-EC"/>
</dbReference>
<dbReference type="InterPro" id="IPR012338">
    <property type="entry name" value="Beta-lactam/transpept-like"/>
</dbReference>
<feature type="chain" id="PRO_5017991917" evidence="3">
    <location>
        <begin position="43"/>
        <end position="523"/>
    </location>
</feature>
<dbReference type="InterPro" id="IPR000667">
    <property type="entry name" value="Peptidase_S13"/>
</dbReference>
<dbReference type="AlphaFoldDB" id="A0A3M6QCW7"/>
<dbReference type="RefSeq" id="WP_122253613.1">
    <property type="nucleotide sequence ID" value="NZ_RDQL01000004.1"/>
</dbReference>
<dbReference type="NCBIfam" id="TIGR00666">
    <property type="entry name" value="PBP4"/>
    <property type="match status" value="1"/>
</dbReference>
<keyword evidence="3" id="KW-0732">Signal</keyword>
<evidence type="ECO:0000313" key="5">
    <source>
        <dbReference type="Proteomes" id="UP000267035"/>
    </source>
</evidence>
<dbReference type="PANTHER" id="PTHR30023">
    <property type="entry name" value="D-ALANYL-D-ALANINE CARBOXYPEPTIDASE"/>
    <property type="match status" value="1"/>
</dbReference>
<dbReference type="GO" id="GO:0006508">
    <property type="term" value="P:proteolysis"/>
    <property type="evidence" value="ECO:0007669"/>
    <property type="project" value="InterPro"/>
</dbReference>
<dbReference type="EC" id="3.4.16.4" evidence="4"/>
<reference evidence="4 5" key="1">
    <citation type="submission" date="2018-10" db="EMBL/GenBank/DDBJ databases">
        <title>Comamonadaceae CDC group NO-1 genome sequencing and assembly.</title>
        <authorList>
            <person name="Bernier A.-M."/>
            <person name="Bernard K."/>
        </authorList>
    </citation>
    <scope>NUCLEOTIDE SEQUENCE [LARGE SCALE GENOMIC DNA]</scope>
    <source>
        <strain evidence="4 5">NML161473</strain>
    </source>
</reference>
<comment type="caution">
    <text evidence="4">The sequence shown here is derived from an EMBL/GenBank/DDBJ whole genome shotgun (WGS) entry which is preliminary data.</text>
</comment>
<keyword evidence="4" id="KW-0645">Protease</keyword>
<dbReference type="EMBL" id="RDQL01000004">
    <property type="protein sequence ID" value="RMX00966.1"/>
    <property type="molecule type" value="Genomic_DNA"/>
</dbReference>
<accession>A0A3M6QCW7</accession>
<evidence type="ECO:0000256" key="2">
    <source>
        <dbReference type="ARBA" id="ARBA00022801"/>
    </source>
</evidence>
<organism evidence="4 5">
    <name type="scientific">Allofranklinella schreckenbergeri</name>
    <dbReference type="NCBI Taxonomy" id="1076744"/>
    <lineage>
        <taxon>Bacteria</taxon>
        <taxon>Pseudomonadati</taxon>
        <taxon>Pseudomonadota</taxon>
        <taxon>Betaproteobacteria</taxon>
        <taxon>Burkholderiales</taxon>
        <taxon>Comamonadaceae</taxon>
        <taxon>Allofranklinella</taxon>
    </lineage>
</organism>
<dbReference type="PROSITE" id="PS51257">
    <property type="entry name" value="PROKAR_LIPOPROTEIN"/>
    <property type="match status" value="1"/>
</dbReference>
<dbReference type="Pfam" id="PF02113">
    <property type="entry name" value="Peptidase_S13"/>
    <property type="match status" value="1"/>
</dbReference>
<keyword evidence="2 4" id="KW-0378">Hydrolase</keyword>
<evidence type="ECO:0000256" key="1">
    <source>
        <dbReference type="ARBA" id="ARBA00006096"/>
    </source>
</evidence>
<proteinExistence type="inferred from homology"/>
<dbReference type="Gene3D" id="3.50.80.20">
    <property type="entry name" value="D-Ala-D-Ala carboxypeptidase C, peptidase S13"/>
    <property type="match status" value="1"/>
</dbReference>
<dbReference type="GO" id="GO:0000270">
    <property type="term" value="P:peptidoglycan metabolic process"/>
    <property type="evidence" value="ECO:0007669"/>
    <property type="project" value="TreeGrafter"/>
</dbReference>
<feature type="signal peptide" evidence="3">
    <location>
        <begin position="1"/>
        <end position="42"/>
    </location>
</feature>
<gene>
    <name evidence="4" type="primary">dacB</name>
    <name evidence="4" type="ORF">EBQ25_03945</name>
</gene>
<dbReference type="PANTHER" id="PTHR30023:SF0">
    <property type="entry name" value="PENICILLIN-SENSITIVE CARBOXYPEPTIDASE A"/>
    <property type="match status" value="1"/>
</dbReference>
<dbReference type="Proteomes" id="UP000267035">
    <property type="component" value="Unassembled WGS sequence"/>
</dbReference>
<comment type="similarity">
    <text evidence="1">Belongs to the peptidase S13 family.</text>
</comment>
<keyword evidence="5" id="KW-1185">Reference proteome</keyword>
<dbReference type="SUPFAM" id="SSF56601">
    <property type="entry name" value="beta-lactamase/transpeptidase-like"/>
    <property type="match status" value="1"/>
</dbReference>
<evidence type="ECO:0000256" key="3">
    <source>
        <dbReference type="SAM" id="SignalP"/>
    </source>
</evidence>
<dbReference type="Gene3D" id="3.40.710.10">
    <property type="entry name" value="DD-peptidase/beta-lactamase superfamily"/>
    <property type="match status" value="1"/>
</dbReference>
<protein>
    <submittedName>
        <fullName evidence="4">D-alanyl-D-alanine carboxypeptidase/D-alanyl-D-alanine-endopeptidase</fullName>
        <ecNumber evidence="4">3.4.16.4</ecNumber>
    </submittedName>
</protein>